<reference evidence="1 2" key="1">
    <citation type="journal article" date="2019" name="Int. J. Syst. Evol. Microbiol.">
        <title>The Global Catalogue of Microorganisms (GCM) 10K type strain sequencing project: providing services to taxonomists for standard genome sequencing and annotation.</title>
        <authorList>
            <consortium name="The Broad Institute Genomics Platform"/>
            <consortium name="The Broad Institute Genome Sequencing Center for Infectious Disease"/>
            <person name="Wu L."/>
            <person name="Ma J."/>
        </authorList>
    </citation>
    <scope>NUCLEOTIDE SEQUENCE [LARGE SCALE GENOMIC DNA]</scope>
    <source>
        <strain evidence="1 2">JCM 14162</strain>
    </source>
</reference>
<evidence type="ECO:0000313" key="2">
    <source>
        <dbReference type="Proteomes" id="UP001500713"/>
    </source>
</evidence>
<keyword evidence="2" id="KW-1185">Reference proteome</keyword>
<accession>A0ABN1B0R1</accession>
<proteinExistence type="predicted"/>
<protein>
    <submittedName>
        <fullName evidence="1">Uncharacterized protein</fullName>
    </submittedName>
</protein>
<sequence>MTAVNSPAMSKVAGYQVYASKTLDIVTKVTGYKKMVQPGDRLNQLFMVYDWILSYRI</sequence>
<name>A0ABN1B0R1_9SPHN</name>
<dbReference type="EMBL" id="BAAAEM010000003">
    <property type="protein sequence ID" value="GAA0487970.1"/>
    <property type="molecule type" value="Genomic_DNA"/>
</dbReference>
<dbReference type="Proteomes" id="UP001500713">
    <property type="component" value="Unassembled WGS sequence"/>
</dbReference>
<organism evidence="1 2">
    <name type="scientific">Parasphingorhabdus litoris</name>
    <dbReference type="NCBI Taxonomy" id="394733"/>
    <lineage>
        <taxon>Bacteria</taxon>
        <taxon>Pseudomonadati</taxon>
        <taxon>Pseudomonadota</taxon>
        <taxon>Alphaproteobacteria</taxon>
        <taxon>Sphingomonadales</taxon>
        <taxon>Sphingomonadaceae</taxon>
        <taxon>Parasphingorhabdus</taxon>
    </lineage>
</organism>
<comment type="caution">
    <text evidence="1">The sequence shown here is derived from an EMBL/GenBank/DDBJ whole genome shotgun (WGS) entry which is preliminary data.</text>
</comment>
<evidence type="ECO:0000313" key="1">
    <source>
        <dbReference type="EMBL" id="GAA0487970.1"/>
    </source>
</evidence>
<gene>
    <name evidence="1" type="ORF">GCM10009096_33640</name>
</gene>